<dbReference type="EMBL" id="HBFM01026965">
    <property type="protein sequence ID" value="CAD8784858.1"/>
    <property type="molecule type" value="Transcribed_RNA"/>
</dbReference>
<dbReference type="PANTHER" id="PTHR12317">
    <property type="entry name" value="DIACYLGLYCEROL O-ACYLTRANSFERASE"/>
    <property type="match status" value="1"/>
</dbReference>
<dbReference type="Pfam" id="PF03982">
    <property type="entry name" value="DAGAT"/>
    <property type="match status" value="1"/>
</dbReference>
<gene>
    <name evidence="12" type="ORF">PPAR00522_LOCUS17461</name>
</gene>
<comment type="subcellular location">
    <subcellularLocation>
        <location evidence="1 11">Endoplasmic reticulum membrane</location>
        <topology evidence="1 11">Multi-pass membrane protein</topology>
    </subcellularLocation>
</comment>
<protein>
    <recommendedName>
        <fullName evidence="11">Acyltransferase</fullName>
        <ecNumber evidence="11">2.3.1.-</ecNumber>
    </recommendedName>
</protein>
<keyword evidence="6 11" id="KW-0256">Endoplasmic reticulum</keyword>
<organism evidence="12">
    <name type="scientific">Polytomella parva</name>
    <dbReference type="NCBI Taxonomy" id="51329"/>
    <lineage>
        <taxon>Eukaryota</taxon>
        <taxon>Viridiplantae</taxon>
        <taxon>Chlorophyta</taxon>
        <taxon>core chlorophytes</taxon>
        <taxon>Chlorophyceae</taxon>
        <taxon>CS clade</taxon>
        <taxon>Chlamydomonadales</taxon>
        <taxon>Chlamydomonadaceae</taxon>
        <taxon>Polytomella</taxon>
    </lineage>
</organism>
<keyword evidence="8" id="KW-0443">Lipid metabolism</keyword>
<dbReference type="CDD" id="cd07987">
    <property type="entry name" value="LPLAT_MGAT-like"/>
    <property type="match status" value="1"/>
</dbReference>
<keyword evidence="5 11" id="KW-0812">Transmembrane</keyword>
<dbReference type="GO" id="GO:0004144">
    <property type="term" value="F:diacylglycerol O-acyltransferase activity"/>
    <property type="evidence" value="ECO:0007669"/>
    <property type="project" value="TreeGrafter"/>
</dbReference>
<dbReference type="GO" id="GO:0019432">
    <property type="term" value="P:triglyceride biosynthetic process"/>
    <property type="evidence" value="ECO:0007669"/>
    <property type="project" value="TreeGrafter"/>
</dbReference>
<evidence type="ECO:0000256" key="8">
    <source>
        <dbReference type="ARBA" id="ARBA00023098"/>
    </source>
</evidence>
<keyword evidence="7 11" id="KW-1133">Transmembrane helix</keyword>
<feature type="transmembrane region" description="Helical" evidence="11">
    <location>
        <begin position="29"/>
        <end position="57"/>
    </location>
</feature>
<comment type="similarity">
    <text evidence="2 11">Belongs to the diacylglycerol acyltransferase family.</text>
</comment>
<dbReference type="InterPro" id="IPR007130">
    <property type="entry name" value="DAGAT"/>
</dbReference>
<dbReference type="PANTHER" id="PTHR12317:SF63">
    <property type="entry name" value="DIACYLGLYCEROL O-ACYLTRANSFERASE 2"/>
    <property type="match status" value="1"/>
</dbReference>
<reference evidence="12" key="1">
    <citation type="submission" date="2021-01" db="EMBL/GenBank/DDBJ databases">
        <authorList>
            <person name="Corre E."/>
            <person name="Pelletier E."/>
            <person name="Niang G."/>
            <person name="Scheremetjew M."/>
            <person name="Finn R."/>
            <person name="Kale V."/>
            <person name="Holt S."/>
            <person name="Cochrane G."/>
            <person name="Meng A."/>
            <person name="Brown T."/>
            <person name="Cohen L."/>
        </authorList>
    </citation>
    <scope>NUCLEOTIDE SEQUENCE</scope>
    <source>
        <strain evidence="12">SAG 63-3</strain>
    </source>
</reference>
<feature type="transmembrane region" description="Helical" evidence="11">
    <location>
        <begin position="63"/>
        <end position="84"/>
    </location>
</feature>
<keyword evidence="9 11" id="KW-0472">Membrane</keyword>
<dbReference type="EC" id="2.3.1.-" evidence="11"/>
<evidence type="ECO:0000256" key="6">
    <source>
        <dbReference type="ARBA" id="ARBA00022824"/>
    </source>
</evidence>
<evidence type="ECO:0000313" key="12">
    <source>
        <dbReference type="EMBL" id="CAD8784858.1"/>
    </source>
</evidence>
<evidence type="ECO:0000256" key="9">
    <source>
        <dbReference type="ARBA" id="ARBA00023136"/>
    </source>
</evidence>
<name>A0A7S0YRY4_9CHLO</name>
<proteinExistence type="inferred from homology"/>
<dbReference type="GO" id="GO:0005789">
    <property type="term" value="C:endoplasmic reticulum membrane"/>
    <property type="evidence" value="ECO:0007669"/>
    <property type="project" value="UniProtKB-SubCell"/>
</dbReference>
<accession>A0A7S0YRY4</accession>
<evidence type="ECO:0000256" key="3">
    <source>
        <dbReference type="ARBA" id="ARBA00022516"/>
    </source>
</evidence>
<evidence type="ECO:0000256" key="11">
    <source>
        <dbReference type="RuleBase" id="RU367023"/>
    </source>
</evidence>
<evidence type="ECO:0000256" key="7">
    <source>
        <dbReference type="ARBA" id="ARBA00022989"/>
    </source>
</evidence>
<keyword evidence="4 11" id="KW-0808">Transferase</keyword>
<evidence type="ECO:0000256" key="4">
    <source>
        <dbReference type="ARBA" id="ARBA00022679"/>
    </source>
</evidence>
<dbReference type="AlphaFoldDB" id="A0A7S0YRY4"/>
<evidence type="ECO:0000256" key="5">
    <source>
        <dbReference type="ARBA" id="ARBA00022692"/>
    </source>
</evidence>
<evidence type="ECO:0000256" key="2">
    <source>
        <dbReference type="ARBA" id="ARBA00005420"/>
    </source>
</evidence>
<sequence>MGTTKIPSELTKQRIYCDEMSKSSKQSTFSALVAVVTLLIFMGWMHIMLAMLALSFFYKGMSVILLILLCTLALPAKPVLWHAFCRQYIFKTWREYFHFSYLFEAPLDTKKKYVFVEFPHGVFPLGPLLGATASQLMEPRFDVYSLGASSVFSVPFWRHVITWLGCVGATTENFRRKLKRGSVAVIVGGIAEMYMQREDREQIKLRDRKGFVRVAVESGSDGIVPVYHFGNSQLLDFYPQSWSRISRRLRAALGFVYGRFGLPLPRKVELFMVCGKPIPVRQVDRSDPSFAAAVEELHAKVVQAVQKLYDDHKAEYGWADRPLEVC</sequence>
<keyword evidence="10" id="KW-0012">Acyltransferase</keyword>
<keyword evidence="3" id="KW-0444">Lipid biosynthesis</keyword>
<evidence type="ECO:0000256" key="10">
    <source>
        <dbReference type="ARBA" id="ARBA00023315"/>
    </source>
</evidence>
<evidence type="ECO:0000256" key="1">
    <source>
        <dbReference type="ARBA" id="ARBA00004477"/>
    </source>
</evidence>